<feature type="compositionally biased region" description="Polar residues" evidence="2">
    <location>
        <begin position="431"/>
        <end position="442"/>
    </location>
</feature>
<dbReference type="Proteomes" id="UP000472274">
    <property type="component" value="Unplaced"/>
</dbReference>
<dbReference type="InterPro" id="IPR048945">
    <property type="entry name" value="RASSF8/10_RA"/>
</dbReference>
<keyword evidence="1" id="KW-0175">Coiled coil</keyword>
<dbReference type="PANTHER" id="PTHR15286:SF13">
    <property type="entry name" value="RAS ASSOCIATION DOMAIN-CONTAINING PROTEIN 10"/>
    <property type="match status" value="1"/>
</dbReference>
<dbReference type="AlphaFoldDB" id="A0A674IIR7"/>
<sequence>MPKHAQSLSFIDSILLYSPEERKISVWLCQEEKLISGLSRRTTCSDVVRVVLEDNSQRQQLATLQDSGGGMLSGPPESYCIVEKWRGFERILPNKTKILRLWAAWGDEQENVRFVLVRSEASLPNTGPRSAEARVVLSKERPCHGLGAARASLALTQEKQRRVVRKAFRKLAKINKKRQQPLAKEASSAERMETLVHLVLSQDHTIRQQIQRLRELDREIDRYEAKIHLDRMKRHGVNYVQDTYLVGASSCELEASRELEPGPGPDGAAGQLEEYARKCEEVLQLQEQRTRQEELLEHLAGEIQEELNDGGAGSELHVEQERVKTQLSTSLYIGLRLSTDLEAIKTDLDYTQRAREDKERELQRLLETLNTLDFADTQTAAQILLPEERAPGGPALHEAGLGAPVGSSDVWEGQARGRCKDCEENDEDSDTGLSSMHSQDSDSVPVCESLV</sequence>
<dbReference type="SMART" id="SM00314">
    <property type="entry name" value="RA"/>
    <property type="match status" value="1"/>
</dbReference>
<dbReference type="CDD" id="cd16132">
    <property type="entry name" value="RA_RASSF10"/>
    <property type="match status" value="1"/>
</dbReference>
<proteinExistence type="predicted"/>
<feature type="domain" description="Ras-associating" evidence="3">
    <location>
        <begin position="38"/>
        <end position="121"/>
    </location>
</feature>
<evidence type="ECO:0000313" key="5">
    <source>
        <dbReference type="Proteomes" id="UP000472274"/>
    </source>
</evidence>
<protein>
    <submittedName>
        <fullName evidence="4">Ras association domain family member 10</fullName>
    </submittedName>
</protein>
<dbReference type="InterPro" id="IPR000159">
    <property type="entry name" value="RA_dom"/>
</dbReference>
<gene>
    <name evidence="4" type="primary">RASSF10</name>
</gene>
<evidence type="ECO:0000313" key="4">
    <source>
        <dbReference type="Ensembl" id="ENSTMTP00000007534.1"/>
    </source>
</evidence>
<accession>A0A674IIR7</accession>
<feature type="coiled-coil region" evidence="1">
    <location>
        <begin position="341"/>
        <end position="375"/>
    </location>
</feature>
<organism evidence="4 5">
    <name type="scientific">Terrapene triunguis</name>
    <name type="common">Three-toed box turtle</name>
    <dbReference type="NCBI Taxonomy" id="2587831"/>
    <lineage>
        <taxon>Eukaryota</taxon>
        <taxon>Metazoa</taxon>
        <taxon>Chordata</taxon>
        <taxon>Craniata</taxon>
        <taxon>Vertebrata</taxon>
        <taxon>Euteleostomi</taxon>
        <taxon>Archelosauria</taxon>
        <taxon>Testudinata</taxon>
        <taxon>Testudines</taxon>
        <taxon>Cryptodira</taxon>
        <taxon>Durocryptodira</taxon>
        <taxon>Testudinoidea</taxon>
        <taxon>Emydidae</taxon>
        <taxon>Terrapene</taxon>
    </lineage>
</organism>
<dbReference type="InterPro" id="IPR029071">
    <property type="entry name" value="Ubiquitin-like_domsf"/>
</dbReference>
<feature type="coiled-coil region" evidence="1">
    <location>
        <begin position="206"/>
        <end position="233"/>
    </location>
</feature>
<dbReference type="GeneTree" id="ENSGT00950000182839"/>
<dbReference type="GO" id="GO:2000179">
    <property type="term" value="P:positive regulation of neural precursor cell proliferation"/>
    <property type="evidence" value="ECO:0007669"/>
    <property type="project" value="Ensembl"/>
</dbReference>
<keyword evidence="5" id="KW-1185">Reference proteome</keyword>
<evidence type="ECO:0000259" key="3">
    <source>
        <dbReference type="PROSITE" id="PS50200"/>
    </source>
</evidence>
<dbReference type="PANTHER" id="PTHR15286">
    <property type="entry name" value="RAS-ASSOCIATING DOMAIN CONTAINING PROTEIN"/>
    <property type="match status" value="1"/>
</dbReference>
<feature type="region of interest" description="Disordered" evidence="2">
    <location>
        <begin position="390"/>
        <end position="451"/>
    </location>
</feature>
<dbReference type="InParanoid" id="A0A674IIR7"/>
<dbReference type="InterPro" id="IPR033634">
    <property type="entry name" value="RASSF10_RA"/>
</dbReference>
<dbReference type="GO" id="GO:0050769">
    <property type="term" value="P:positive regulation of neurogenesis"/>
    <property type="evidence" value="ECO:0007669"/>
    <property type="project" value="Ensembl"/>
</dbReference>
<reference evidence="4" key="1">
    <citation type="submission" date="2025-08" db="UniProtKB">
        <authorList>
            <consortium name="Ensembl"/>
        </authorList>
    </citation>
    <scope>IDENTIFICATION</scope>
</reference>
<dbReference type="Pfam" id="PF21712">
    <property type="entry name" value="RASSF8-10_RA"/>
    <property type="match status" value="1"/>
</dbReference>
<dbReference type="GO" id="GO:0007165">
    <property type="term" value="P:signal transduction"/>
    <property type="evidence" value="ECO:0007669"/>
    <property type="project" value="InterPro"/>
</dbReference>
<dbReference type="Gene3D" id="3.10.20.90">
    <property type="entry name" value="Phosphatidylinositol 3-kinase Catalytic Subunit, Chain A, domain 1"/>
    <property type="match status" value="1"/>
</dbReference>
<dbReference type="SUPFAM" id="SSF54236">
    <property type="entry name" value="Ubiquitin-like"/>
    <property type="match status" value="1"/>
</dbReference>
<evidence type="ECO:0000256" key="1">
    <source>
        <dbReference type="SAM" id="Coils"/>
    </source>
</evidence>
<name>A0A674IIR7_9SAUR</name>
<reference evidence="4" key="2">
    <citation type="submission" date="2025-09" db="UniProtKB">
        <authorList>
            <consortium name="Ensembl"/>
        </authorList>
    </citation>
    <scope>IDENTIFICATION</scope>
</reference>
<dbReference type="InterPro" id="IPR033593">
    <property type="entry name" value="N-RASSF"/>
</dbReference>
<dbReference type="Ensembl" id="ENSTMTT00000007785.1">
    <property type="protein sequence ID" value="ENSTMTP00000007534.1"/>
    <property type="gene ID" value="ENSTMTG00000005444.1"/>
</dbReference>
<dbReference type="PROSITE" id="PS50200">
    <property type="entry name" value="RA"/>
    <property type="match status" value="1"/>
</dbReference>
<evidence type="ECO:0000256" key="2">
    <source>
        <dbReference type="SAM" id="MobiDB-lite"/>
    </source>
</evidence>